<dbReference type="Pfam" id="PF13966">
    <property type="entry name" value="zf-RVT"/>
    <property type="match status" value="1"/>
</dbReference>
<gene>
    <name evidence="2" type="ORF">CCAM_LOCUS6069</name>
</gene>
<dbReference type="PROSITE" id="PS50878">
    <property type="entry name" value="RT_POL"/>
    <property type="match status" value="1"/>
</dbReference>
<reference evidence="2 3" key="1">
    <citation type="submission" date="2018-04" db="EMBL/GenBank/DDBJ databases">
        <authorList>
            <person name="Vogel A."/>
        </authorList>
    </citation>
    <scope>NUCLEOTIDE SEQUENCE [LARGE SCALE GENOMIC DNA]</scope>
</reference>
<sequence length="314" mass="36343">MVKERKFNHHSLCATLGITHIAFVDDLMLFSRGDIESVTVLANALNHFSQASGLRVNPQKSSIFLAGEVKDNRQDILNLVLFPLGRLPVRYLGLPLTSQRASERDFAPLIAKVEDNIFYLQNREVWTWTPKEGDSHLFKKMSIARDLFVDKLGGPDGFHDRLQNMCENGNLNTTTVYDLLRTRNQPKPWMKFIWQTYIPPRFSFTTWLILRKRLPTKIWNGVKEWLNLDVALSTLNRAIKWLRKSHHAHSNIKKMCILATLSTVYHIWRLRNGAYFDQIAVDVHSTIQKIKLSVYKVMYRLFPNAPLRLGMGIG</sequence>
<keyword evidence="3" id="KW-1185">Reference proteome</keyword>
<dbReference type="Proteomes" id="UP000595140">
    <property type="component" value="Unassembled WGS sequence"/>
</dbReference>
<protein>
    <recommendedName>
        <fullName evidence="1">Reverse transcriptase domain-containing protein</fullName>
    </recommendedName>
</protein>
<evidence type="ECO:0000313" key="2">
    <source>
        <dbReference type="EMBL" id="VFQ64293.1"/>
    </source>
</evidence>
<accession>A0A484KEP7</accession>
<evidence type="ECO:0000313" key="3">
    <source>
        <dbReference type="Proteomes" id="UP000595140"/>
    </source>
</evidence>
<evidence type="ECO:0000259" key="1">
    <source>
        <dbReference type="PROSITE" id="PS50878"/>
    </source>
</evidence>
<name>A0A484KEP7_9ASTE</name>
<dbReference type="PANTHER" id="PTHR33116:SF84">
    <property type="entry name" value="RNA-DIRECTED DNA POLYMERASE"/>
    <property type="match status" value="1"/>
</dbReference>
<dbReference type="OrthoDB" id="1724700at2759"/>
<dbReference type="InterPro" id="IPR026960">
    <property type="entry name" value="RVT-Znf"/>
</dbReference>
<proteinExistence type="predicted"/>
<dbReference type="Pfam" id="PF00078">
    <property type="entry name" value="RVT_1"/>
    <property type="match status" value="1"/>
</dbReference>
<dbReference type="EMBL" id="OOIL02000393">
    <property type="protein sequence ID" value="VFQ64293.1"/>
    <property type="molecule type" value="Genomic_DNA"/>
</dbReference>
<dbReference type="InterPro" id="IPR000477">
    <property type="entry name" value="RT_dom"/>
</dbReference>
<feature type="domain" description="Reverse transcriptase" evidence="1">
    <location>
        <begin position="1"/>
        <end position="96"/>
    </location>
</feature>
<organism evidence="2 3">
    <name type="scientific">Cuscuta campestris</name>
    <dbReference type="NCBI Taxonomy" id="132261"/>
    <lineage>
        <taxon>Eukaryota</taxon>
        <taxon>Viridiplantae</taxon>
        <taxon>Streptophyta</taxon>
        <taxon>Embryophyta</taxon>
        <taxon>Tracheophyta</taxon>
        <taxon>Spermatophyta</taxon>
        <taxon>Magnoliopsida</taxon>
        <taxon>eudicotyledons</taxon>
        <taxon>Gunneridae</taxon>
        <taxon>Pentapetalae</taxon>
        <taxon>asterids</taxon>
        <taxon>lamiids</taxon>
        <taxon>Solanales</taxon>
        <taxon>Convolvulaceae</taxon>
        <taxon>Cuscuteae</taxon>
        <taxon>Cuscuta</taxon>
        <taxon>Cuscuta subgen. Grammica</taxon>
        <taxon>Cuscuta sect. Cleistogrammica</taxon>
    </lineage>
</organism>
<dbReference type="PANTHER" id="PTHR33116">
    <property type="entry name" value="REVERSE TRANSCRIPTASE ZINC-BINDING DOMAIN-CONTAINING PROTEIN-RELATED-RELATED"/>
    <property type="match status" value="1"/>
</dbReference>
<dbReference type="AlphaFoldDB" id="A0A484KEP7"/>